<proteinExistence type="predicted"/>
<evidence type="ECO:0000313" key="1">
    <source>
        <dbReference type="EMBL" id="CAE0750691.1"/>
    </source>
</evidence>
<dbReference type="EMBL" id="HBIZ01005719">
    <property type="protein sequence ID" value="CAE0750691.1"/>
    <property type="molecule type" value="Transcribed_RNA"/>
</dbReference>
<accession>A0A7S4B1E2</accession>
<name>A0A7S4B1E2_CHRCT</name>
<sequence length="195" mass="21766">MKHRSKNSLQTISYSAHKACGEKVAIFLSSVRKQHLHTANTSARDVLLLSAAQISRRARDSSCRVVVVGVALSRQCEAGCAVVPPLGWAELLVRLACRTRLLRLLRVLCLLLPLGRPLLLLVLDRRRHLDRPTLEIGAVKLQRLVRWVTSAVWILKDDMTEATILAVGIRCKAYKKDPAASCKHFLYTSIVGIER</sequence>
<gene>
    <name evidence="1" type="ORF">PCAR00345_LOCUS3276</name>
</gene>
<protein>
    <submittedName>
        <fullName evidence="1">Uncharacterized protein</fullName>
    </submittedName>
</protein>
<reference evidence="1" key="1">
    <citation type="submission" date="2021-01" db="EMBL/GenBank/DDBJ databases">
        <authorList>
            <person name="Corre E."/>
            <person name="Pelletier E."/>
            <person name="Niang G."/>
            <person name="Scheremetjew M."/>
            <person name="Finn R."/>
            <person name="Kale V."/>
            <person name="Holt S."/>
            <person name="Cochrane G."/>
            <person name="Meng A."/>
            <person name="Brown T."/>
            <person name="Cohen L."/>
        </authorList>
    </citation>
    <scope>NUCLEOTIDE SEQUENCE</scope>
    <source>
        <strain evidence="1">CCMP645</strain>
    </source>
</reference>
<dbReference type="AlphaFoldDB" id="A0A7S4B1E2"/>
<organism evidence="1">
    <name type="scientific">Chrysotila carterae</name>
    <name type="common">Marine alga</name>
    <name type="synonym">Syracosphaera carterae</name>
    <dbReference type="NCBI Taxonomy" id="13221"/>
    <lineage>
        <taxon>Eukaryota</taxon>
        <taxon>Haptista</taxon>
        <taxon>Haptophyta</taxon>
        <taxon>Prymnesiophyceae</taxon>
        <taxon>Isochrysidales</taxon>
        <taxon>Isochrysidaceae</taxon>
        <taxon>Chrysotila</taxon>
    </lineage>
</organism>